<evidence type="ECO:0000313" key="13">
    <source>
        <dbReference type="Proteomes" id="UP000332933"/>
    </source>
</evidence>
<feature type="transmembrane region" description="Helical" evidence="9">
    <location>
        <begin position="520"/>
        <end position="541"/>
    </location>
</feature>
<evidence type="ECO:0000256" key="8">
    <source>
        <dbReference type="SAM" id="MobiDB-lite"/>
    </source>
</evidence>
<dbReference type="Pfam" id="PF01061">
    <property type="entry name" value="ABC2_membrane"/>
    <property type="match status" value="2"/>
</dbReference>
<dbReference type="InterPro" id="IPR017871">
    <property type="entry name" value="ABC_transporter-like_CS"/>
</dbReference>
<feature type="transmembrane region" description="Helical" evidence="9">
    <location>
        <begin position="1129"/>
        <end position="1152"/>
    </location>
</feature>
<protein>
    <submittedName>
        <fullName evidence="12">Aste57867_3704 protein</fullName>
    </submittedName>
</protein>
<evidence type="ECO:0000256" key="3">
    <source>
        <dbReference type="ARBA" id="ARBA00022692"/>
    </source>
</evidence>
<evidence type="ECO:0000313" key="11">
    <source>
        <dbReference type="EMBL" id="KAF0714762.1"/>
    </source>
</evidence>
<evidence type="ECO:0000313" key="12">
    <source>
        <dbReference type="EMBL" id="VFT80858.1"/>
    </source>
</evidence>
<gene>
    <name evidence="12" type="primary">Aste57867_3704</name>
    <name evidence="11" type="ORF">As57867_003693</name>
    <name evidence="12" type="ORF">ASTE57867_3704</name>
</gene>
<dbReference type="InterPro" id="IPR003593">
    <property type="entry name" value="AAA+_ATPase"/>
</dbReference>
<dbReference type="AlphaFoldDB" id="A0A485KE38"/>
<dbReference type="OrthoDB" id="66620at2759"/>
<dbReference type="GO" id="GO:0016020">
    <property type="term" value="C:membrane"/>
    <property type="evidence" value="ECO:0007669"/>
    <property type="project" value="UniProtKB-SubCell"/>
</dbReference>
<dbReference type="InterPro" id="IPR013525">
    <property type="entry name" value="ABC2_TM"/>
</dbReference>
<dbReference type="SMART" id="SM00382">
    <property type="entry name" value="AAA"/>
    <property type="match status" value="2"/>
</dbReference>
<keyword evidence="3 9" id="KW-0812">Transmembrane</keyword>
<dbReference type="InterPro" id="IPR034003">
    <property type="entry name" value="ABCG_PDR_2"/>
</dbReference>
<dbReference type="GO" id="GO:0140359">
    <property type="term" value="F:ABC-type transporter activity"/>
    <property type="evidence" value="ECO:0007669"/>
    <property type="project" value="InterPro"/>
</dbReference>
<sequence length="1239" mass="135507">MKSALQTIDDESTDGSTYRQLSTPMPLAANVLQGDTPLSTVYTKDNIQVLGFQNLAKQLHLKLCQSGQLGKCQIRLTGVSYTATVKDTNNKIPTLINVFEPPSCGSSNTAKQNTKFILKDVNAVFRPGTMTLVMGPPGCGKTTLLKHLAGILDVQGKEELLGSVTYNGCTADQVALSSLAAYVQQTDSHFPTLTVKETFEFAHKCMVGKIDPSDPLAINEQHWVDVLISVLGLTECADTKIGDAMVRGVSGGQKRRVTLGEMLTGRASLLFLDEFSNGLDASTTFDIANVIRTMADVLEKTVVMTMLQPPPEVYNLFDNIMVLDKGHVIYHGPRPDLPAYFESIGYACPPRKDIADFLQEVTTLLGARFAVETHHSCPRPTTPAAFAEQYRASAVCAAMLHVANEPSWPSSISASTMPSKVALGYLDCLGVVFTRTWTASMREMEFNISRLVQGLVMGSIIGTMFLDVGRNTVVDLEAKYVPIKVSLLFLSLVFQALATISALDVFMARRPVLYKQSQANFFYPSTFAISEWVLEMVWTVADVVAFTTPLYFAAGLHYSASAFFTCLGLLFTVSATYTQLFKMLTLLAPDAVMTNVLALFIFFIHVVFSGYVLPYDSMPYAWRWLYWSNPLSWTLRALAQNEFLSSSTLYDTLIEMNGSGSELRLGHVALNAYGISTNDDYLWASVVFLAALAVPLLGFTTYLIKTIRHRPPFSTDASSPANEGSDDYTATAEKDHQDNGSVALCVAKGGHQGLNSLAFTPVTLSFSSLYYTIQVDKDKTTRQLLKGVHGCFEPGTLTALMGSTGAGKTTLMDVLAGRKTAGTIDGELFVNGYPLDRKTFNSVSGYCEQTDTHESTSTVREAFLFSAALRLPSGTTDDQRAGFVDDILDALELTGKANAQYLTLSQGERKRVTIGVELLSNPSILFLDEPTTGLDSRAATIVLECVKRIAQSGRTIVCTIHQPSTVLFELFDKLLLLKSGGQMAFFGELGRESSKLLGYFGQFDMFEPIKPTENPATYMLQCIGAGTGGSQDGVDFAAAYKESALAAANEALVAQASQPNGNELTKTKKYEQSFGRQFALLCGRQMTTYWRTPAYNTSRVVLMVLIPLVFGSCFYNAPVVTSMDVVSQLSMIFMATSFLCMAILNTSITFVANSRGVFYREKLSVMYTPLAHSLSLALVELLYCVVLAVIYFNVIYWLCGLNAATDAWVWFLVSLMSTMAVVIHPDKDTYISCRLVVCH</sequence>
<feature type="transmembrane region" description="Helical" evidence="9">
    <location>
        <begin position="561"/>
        <end position="580"/>
    </location>
</feature>
<dbReference type="Proteomes" id="UP000332933">
    <property type="component" value="Unassembled WGS sequence"/>
</dbReference>
<feature type="domain" description="ABC transporter" evidence="10">
    <location>
        <begin position="764"/>
        <end position="1005"/>
    </location>
</feature>
<dbReference type="SUPFAM" id="SSF52540">
    <property type="entry name" value="P-loop containing nucleoside triphosphate hydrolases"/>
    <property type="match status" value="2"/>
</dbReference>
<evidence type="ECO:0000259" key="10">
    <source>
        <dbReference type="PROSITE" id="PS50893"/>
    </source>
</evidence>
<evidence type="ECO:0000256" key="6">
    <source>
        <dbReference type="ARBA" id="ARBA00022989"/>
    </source>
</evidence>
<evidence type="ECO:0000256" key="7">
    <source>
        <dbReference type="ARBA" id="ARBA00023136"/>
    </source>
</evidence>
<evidence type="ECO:0000256" key="2">
    <source>
        <dbReference type="ARBA" id="ARBA00022448"/>
    </source>
</evidence>
<keyword evidence="13" id="KW-1185">Reference proteome</keyword>
<evidence type="ECO:0000256" key="4">
    <source>
        <dbReference type="ARBA" id="ARBA00022741"/>
    </source>
</evidence>
<keyword evidence="7 9" id="KW-0472">Membrane</keyword>
<feature type="transmembrane region" description="Helical" evidence="9">
    <location>
        <begin position="681"/>
        <end position="704"/>
    </location>
</feature>
<reference evidence="12 13" key="1">
    <citation type="submission" date="2019-03" db="EMBL/GenBank/DDBJ databases">
        <authorList>
            <person name="Gaulin E."/>
            <person name="Dumas B."/>
        </authorList>
    </citation>
    <scope>NUCLEOTIDE SEQUENCE [LARGE SCALE GENOMIC DNA]</scope>
    <source>
        <strain evidence="12">CBS 568.67</strain>
    </source>
</reference>
<feature type="domain" description="ABC transporter" evidence="10">
    <location>
        <begin position="93"/>
        <end position="350"/>
    </location>
</feature>
<proteinExistence type="predicted"/>
<dbReference type="GO" id="GO:0016887">
    <property type="term" value="F:ATP hydrolysis activity"/>
    <property type="evidence" value="ECO:0007669"/>
    <property type="project" value="InterPro"/>
</dbReference>
<feature type="region of interest" description="Disordered" evidence="8">
    <location>
        <begin position="713"/>
        <end position="733"/>
    </location>
</feature>
<keyword evidence="4" id="KW-0547">Nucleotide-binding</keyword>
<keyword evidence="2" id="KW-0813">Transport</keyword>
<evidence type="ECO:0000256" key="9">
    <source>
        <dbReference type="SAM" id="Phobius"/>
    </source>
</evidence>
<dbReference type="Gene3D" id="3.40.50.300">
    <property type="entry name" value="P-loop containing nucleotide triphosphate hydrolases"/>
    <property type="match status" value="2"/>
</dbReference>
<keyword evidence="6 9" id="KW-1133">Transmembrane helix</keyword>
<feature type="transmembrane region" description="Helical" evidence="9">
    <location>
        <begin position="1100"/>
        <end position="1117"/>
    </location>
</feature>
<feature type="region of interest" description="Disordered" evidence="8">
    <location>
        <begin position="1"/>
        <end position="20"/>
    </location>
</feature>
<dbReference type="PANTHER" id="PTHR19241">
    <property type="entry name" value="ATP-BINDING CASSETTE TRANSPORTER"/>
    <property type="match status" value="1"/>
</dbReference>
<dbReference type="EMBL" id="CAADRA010000715">
    <property type="protein sequence ID" value="VFT80858.1"/>
    <property type="molecule type" value="Genomic_DNA"/>
</dbReference>
<organism evidence="12 13">
    <name type="scientific">Aphanomyces stellatus</name>
    <dbReference type="NCBI Taxonomy" id="120398"/>
    <lineage>
        <taxon>Eukaryota</taxon>
        <taxon>Sar</taxon>
        <taxon>Stramenopiles</taxon>
        <taxon>Oomycota</taxon>
        <taxon>Saprolegniomycetes</taxon>
        <taxon>Saprolegniales</taxon>
        <taxon>Verrucalvaceae</taxon>
        <taxon>Aphanomyces</taxon>
    </lineage>
</organism>
<comment type="subcellular location">
    <subcellularLocation>
        <location evidence="1">Membrane</location>
        <topology evidence="1">Multi-pass membrane protein</topology>
    </subcellularLocation>
</comment>
<reference evidence="11" key="2">
    <citation type="submission" date="2019-06" db="EMBL/GenBank/DDBJ databases">
        <title>Genomics analysis of Aphanomyces spp. identifies a new class of oomycete effector associated with host adaptation.</title>
        <authorList>
            <person name="Gaulin E."/>
        </authorList>
    </citation>
    <scope>NUCLEOTIDE SEQUENCE</scope>
    <source>
        <strain evidence="11">CBS 578.67</strain>
    </source>
</reference>
<feature type="transmembrane region" description="Helical" evidence="9">
    <location>
        <begin position="1207"/>
        <end position="1224"/>
    </location>
</feature>
<dbReference type="EMBL" id="VJMH01000715">
    <property type="protein sequence ID" value="KAF0714762.1"/>
    <property type="molecule type" value="Genomic_DNA"/>
</dbReference>
<dbReference type="InterPro" id="IPR003439">
    <property type="entry name" value="ABC_transporter-like_ATP-bd"/>
</dbReference>
<evidence type="ECO:0000256" key="5">
    <source>
        <dbReference type="ARBA" id="ARBA00022840"/>
    </source>
</evidence>
<dbReference type="PROSITE" id="PS00211">
    <property type="entry name" value="ABC_TRANSPORTER_1"/>
    <property type="match status" value="2"/>
</dbReference>
<feature type="transmembrane region" description="Helical" evidence="9">
    <location>
        <begin position="486"/>
        <end position="508"/>
    </location>
</feature>
<evidence type="ECO:0000256" key="1">
    <source>
        <dbReference type="ARBA" id="ARBA00004141"/>
    </source>
</evidence>
<dbReference type="PROSITE" id="PS50893">
    <property type="entry name" value="ABC_TRANSPORTER_2"/>
    <property type="match status" value="2"/>
</dbReference>
<feature type="transmembrane region" description="Helical" evidence="9">
    <location>
        <begin position="1173"/>
        <end position="1195"/>
    </location>
</feature>
<dbReference type="Pfam" id="PF00005">
    <property type="entry name" value="ABC_tran"/>
    <property type="match status" value="2"/>
</dbReference>
<accession>A0A485KE38</accession>
<keyword evidence="5" id="KW-0067">ATP-binding</keyword>
<name>A0A485KE38_9STRA</name>
<dbReference type="GO" id="GO:0005524">
    <property type="term" value="F:ATP binding"/>
    <property type="evidence" value="ECO:0007669"/>
    <property type="project" value="UniProtKB-KW"/>
</dbReference>
<dbReference type="InterPro" id="IPR027417">
    <property type="entry name" value="P-loop_NTPase"/>
</dbReference>
<dbReference type="CDD" id="cd03232">
    <property type="entry name" value="ABCG_PDR_domain2"/>
    <property type="match status" value="1"/>
</dbReference>
<feature type="transmembrane region" description="Helical" evidence="9">
    <location>
        <begin position="592"/>
        <end position="613"/>
    </location>
</feature>